<name>A0A561TVT9_9ACTN</name>
<dbReference type="InterPro" id="IPR014729">
    <property type="entry name" value="Rossmann-like_a/b/a_fold"/>
</dbReference>
<dbReference type="CDD" id="cd00293">
    <property type="entry name" value="USP-like"/>
    <property type="match status" value="1"/>
</dbReference>
<feature type="domain" description="UspA" evidence="1">
    <location>
        <begin position="5"/>
        <end position="142"/>
    </location>
</feature>
<accession>A0A561TVT9</accession>
<evidence type="ECO:0000313" key="3">
    <source>
        <dbReference type="Proteomes" id="UP000317940"/>
    </source>
</evidence>
<comment type="caution">
    <text evidence="2">The sequence shown here is derived from an EMBL/GenBank/DDBJ whole genome shotgun (WGS) entry which is preliminary data.</text>
</comment>
<dbReference type="EMBL" id="VIWT01000002">
    <property type="protein sequence ID" value="TWF91225.1"/>
    <property type="molecule type" value="Genomic_DNA"/>
</dbReference>
<proteinExistence type="predicted"/>
<dbReference type="RefSeq" id="WP_170305122.1">
    <property type="nucleotide sequence ID" value="NZ_BAAAMZ010000033.1"/>
</dbReference>
<organism evidence="2 3">
    <name type="scientific">Kitasatospora viridis</name>
    <dbReference type="NCBI Taxonomy" id="281105"/>
    <lineage>
        <taxon>Bacteria</taxon>
        <taxon>Bacillati</taxon>
        <taxon>Actinomycetota</taxon>
        <taxon>Actinomycetes</taxon>
        <taxon>Kitasatosporales</taxon>
        <taxon>Streptomycetaceae</taxon>
        <taxon>Kitasatospora</taxon>
    </lineage>
</organism>
<gene>
    <name evidence="2" type="ORF">FHX73_12337</name>
</gene>
<evidence type="ECO:0000259" key="1">
    <source>
        <dbReference type="Pfam" id="PF00582"/>
    </source>
</evidence>
<dbReference type="InterPro" id="IPR006016">
    <property type="entry name" value="UspA"/>
</dbReference>
<reference evidence="2 3" key="1">
    <citation type="submission" date="2019-06" db="EMBL/GenBank/DDBJ databases">
        <title>Sequencing the genomes of 1000 actinobacteria strains.</title>
        <authorList>
            <person name="Klenk H.-P."/>
        </authorList>
    </citation>
    <scope>NUCLEOTIDE SEQUENCE [LARGE SCALE GENOMIC DNA]</scope>
    <source>
        <strain evidence="2 3">DSM 44826</strain>
    </source>
</reference>
<dbReference type="Gene3D" id="3.40.50.620">
    <property type="entry name" value="HUPs"/>
    <property type="match status" value="1"/>
</dbReference>
<dbReference type="AlphaFoldDB" id="A0A561TVT9"/>
<dbReference type="SUPFAM" id="SSF52402">
    <property type="entry name" value="Adenine nucleotide alpha hydrolases-like"/>
    <property type="match status" value="1"/>
</dbReference>
<dbReference type="Proteomes" id="UP000317940">
    <property type="component" value="Unassembled WGS sequence"/>
</dbReference>
<sequence length="166" mass="17277">MAETSRVVVGVSGSTRNAAVLRRAVDEATRLRAVLVPVIAWTPVGGGRVHPCPSLAALWQQAARTRLDDAFADTLGGYPTGLRIDPVVIRDEAGPALVRIADQPGDMLVVGAGRRGPLQRLVHGAVSRYCVARALCTVIAVPDCPVDSVGASPAHEGDDSSRLIAA</sequence>
<dbReference type="Pfam" id="PF00582">
    <property type="entry name" value="Usp"/>
    <property type="match status" value="1"/>
</dbReference>
<protein>
    <submittedName>
        <fullName evidence="2">Nucleotide-binding universal stress UspA family protein</fullName>
    </submittedName>
</protein>
<evidence type="ECO:0000313" key="2">
    <source>
        <dbReference type="EMBL" id="TWF91225.1"/>
    </source>
</evidence>
<keyword evidence="3" id="KW-1185">Reference proteome</keyword>